<evidence type="ECO:0000313" key="1">
    <source>
        <dbReference type="EMBL" id="OWA52809.1"/>
    </source>
</evidence>
<dbReference type="OrthoDB" id="3553439at2759"/>
<gene>
    <name evidence="1" type="ORF">BV898_17252</name>
</gene>
<reference evidence="2" key="1">
    <citation type="submission" date="2017-01" db="EMBL/GenBank/DDBJ databases">
        <title>Comparative genomics of anhydrobiosis in the tardigrade Hypsibius dujardini.</title>
        <authorList>
            <person name="Yoshida Y."/>
            <person name="Koutsovoulos G."/>
            <person name="Laetsch D."/>
            <person name="Stevens L."/>
            <person name="Kumar S."/>
            <person name="Horikawa D."/>
            <person name="Ishino K."/>
            <person name="Komine S."/>
            <person name="Tomita M."/>
            <person name="Blaxter M."/>
            <person name="Arakawa K."/>
        </authorList>
    </citation>
    <scope>NUCLEOTIDE SEQUENCE [LARGE SCALE GENOMIC DNA]</scope>
    <source>
        <strain evidence="2">Z151</strain>
    </source>
</reference>
<dbReference type="Proteomes" id="UP000192578">
    <property type="component" value="Unassembled WGS sequence"/>
</dbReference>
<dbReference type="EMBL" id="MTYJ01000287">
    <property type="protein sequence ID" value="OWA52809.1"/>
    <property type="molecule type" value="Genomic_DNA"/>
</dbReference>
<name>A0A9X6NNB3_HYPEX</name>
<sequence length="157" mass="16888">MCDAMRVGLTSATSAVAAEEATVGAPLSVESVPGTDEARSATGIVAGSEARHADDAADTFVRQQRQQVGYTWDCWKAILRDDSSVPSHGRLLRDVALDPRIKRITIDPPISLDTSIVDTSEFPLIVLENVWDESFVIKYVHVPGHGLAAHAVRVPSL</sequence>
<organism evidence="1 2">
    <name type="scientific">Hypsibius exemplaris</name>
    <name type="common">Freshwater tardigrade</name>
    <dbReference type="NCBI Taxonomy" id="2072580"/>
    <lineage>
        <taxon>Eukaryota</taxon>
        <taxon>Metazoa</taxon>
        <taxon>Ecdysozoa</taxon>
        <taxon>Tardigrada</taxon>
        <taxon>Eutardigrada</taxon>
        <taxon>Parachela</taxon>
        <taxon>Hypsibioidea</taxon>
        <taxon>Hypsibiidae</taxon>
        <taxon>Hypsibius</taxon>
    </lineage>
</organism>
<keyword evidence="2" id="KW-1185">Reference proteome</keyword>
<accession>A0A9X6NNB3</accession>
<comment type="caution">
    <text evidence="1">The sequence shown here is derived from an EMBL/GenBank/DDBJ whole genome shotgun (WGS) entry which is preliminary data.</text>
</comment>
<evidence type="ECO:0000313" key="2">
    <source>
        <dbReference type="Proteomes" id="UP000192578"/>
    </source>
</evidence>
<protein>
    <submittedName>
        <fullName evidence="1">Uncharacterized protein</fullName>
    </submittedName>
</protein>
<proteinExistence type="predicted"/>
<dbReference type="AlphaFoldDB" id="A0A9X6NNB3"/>